<dbReference type="InterPro" id="IPR003439">
    <property type="entry name" value="ABC_transporter-like_ATP-bd"/>
</dbReference>
<dbReference type="AlphaFoldDB" id="A0AAW5K893"/>
<feature type="domain" description="ABC transporter" evidence="5">
    <location>
        <begin position="2"/>
        <end position="229"/>
    </location>
</feature>
<organism evidence="6 7">
    <name type="scientific">Bittarella massiliensis</name>
    <name type="common">ex Durand et al. 2017</name>
    <dbReference type="NCBI Taxonomy" id="1720313"/>
    <lineage>
        <taxon>Bacteria</taxon>
        <taxon>Bacillati</taxon>
        <taxon>Bacillota</taxon>
        <taxon>Clostridia</taxon>
        <taxon>Eubacteriales</taxon>
        <taxon>Oscillospiraceae</taxon>
        <taxon>Bittarella (ex Durand et al. 2017)</taxon>
    </lineage>
</organism>
<evidence type="ECO:0000259" key="5">
    <source>
        <dbReference type="PROSITE" id="PS50893"/>
    </source>
</evidence>
<comment type="caution">
    <text evidence="6">The sequence shown here is derived from an EMBL/GenBank/DDBJ whole genome shotgun (WGS) entry which is preliminary data.</text>
</comment>
<proteinExistence type="inferred from homology"/>
<sequence>MIKAIEVQKKFGKKVIFEGISLEMGTGVYGFLGPNGAGKTTFLRCMLGILPTSSGSFEYNGVPTGRKNSIAAHVGYLPQKFGVYGDLRVCEAMEYLASVHRLKIRDIDAEIDRCLALVNLADRTRSKVKALSGGMVRRLGIAQALLGDPDILVFDEPTAGLDPEERMRFKAIVEQVSPGKTVLLSTHILADVDAICDQIIIINKGHTVYTGPTADIASLARGKVFETQVMPQGGTVVGIREEAGQKWYRVVSETVPDGSIAQEPTTEDGYLCAIHLS</sequence>
<keyword evidence="4 6" id="KW-0067">ATP-binding</keyword>
<dbReference type="PANTHER" id="PTHR43335:SF2">
    <property type="entry name" value="ABC TRANSPORTER, ATP-BINDING PROTEIN"/>
    <property type="match status" value="1"/>
</dbReference>
<name>A0AAW5K893_9FIRM</name>
<reference evidence="6" key="1">
    <citation type="submission" date="2022-06" db="EMBL/GenBank/DDBJ databases">
        <title>Isolation of gut microbiota from human fecal samples.</title>
        <authorList>
            <person name="Pamer E.G."/>
            <person name="Barat B."/>
            <person name="Waligurski E."/>
            <person name="Medina S."/>
            <person name="Paddock L."/>
            <person name="Mostad J."/>
        </authorList>
    </citation>
    <scope>NUCLEOTIDE SEQUENCE</scope>
    <source>
        <strain evidence="6">DFI.7.96</strain>
    </source>
</reference>
<dbReference type="SMART" id="SM00382">
    <property type="entry name" value="AAA"/>
    <property type="match status" value="1"/>
</dbReference>
<dbReference type="GO" id="GO:0016887">
    <property type="term" value="F:ATP hydrolysis activity"/>
    <property type="evidence" value="ECO:0007669"/>
    <property type="project" value="InterPro"/>
</dbReference>
<gene>
    <name evidence="6" type="ORF">NE646_00300</name>
</gene>
<dbReference type="RefSeq" id="WP_256135090.1">
    <property type="nucleotide sequence ID" value="NZ_JANGAB010000001.1"/>
</dbReference>
<keyword evidence="2" id="KW-0813">Transport</keyword>
<dbReference type="InterPro" id="IPR003593">
    <property type="entry name" value="AAA+_ATPase"/>
</dbReference>
<accession>A0AAW5K893</accession>
<protein>
    <submittedName>
        <fullName evidence="6">ATP-binding cassette domain-containing protein</fullName>
    </submittedName>
</protein>
<keyword evidence="3" id="KW-0547">Nucleotide-binding</keyword>
<evidence type="ECO:0000256" key="3">
    <source>
        <dbReference type="ARBA" id="ARBA00022741"/>
    </source>
</evidence>
<evidence type="ECO:0000256" key="4">
    <source>
        <dbReference type="ARBA" id="ARBA00022840"/>
    </source>
</evidence>
<dbReference type="PROSITE" id="PS50893">
    <property type="entry name" value="ABC_TRANSPORTER_2"/>
    <property type="match status" value="1"/>
</dbReference>
<dbReference type="Proteomes" id="UP001205063">
    <property type="component" value="Unassembled WGS sequence"/>
</dbReference>
<dbReference type="Pfam" id="PF00005">
    <property type="entry name" value="ABC_tran"/>
    <property type="match status" value="1"/>
</dbReference>
<dbReference type="Gene3D" id="3.40.50.300">
    <property type="entry name" value="P-loop containing nucleotide triphosphate hydrolases"/>
    <property type="match status" value="1"/>
</dbReference>
<dbReference type="GO" id="GO:0005524">
    <property type="term" value="F:ATP binding"/>
    <property type="evidence" value="ECO:0007669"/>
    <property type="project" value="UniProtKB-KW"/>
</dbReference>
<dbReference type="EMBL" id="JANGAB010000001">
    <property type="protein sequence ID" value="MCQ4948112.1"/>
    <property type="molecule type" value="Genomic_DNA"/>
</dbReference>
<evidence type="ECO:0000313" key="7">
    <source>
        <dbReference type="Proteomes" id="UP001205063"/>
    </source>
</evidence>
<dbReference type="SUPFAM" id="SSF52540">
    <property type="entry name" value="P-loop containing nucleoside triphosphate hydrolases"/>
    <property type="match status" value="1"/>
</dbReference>
<evidence type="ECO:0000256" key="2">
    <source>
        <dbReference type="ARBA" id="ARBA00022448"/>
    </source>
</evidence>
<evidence type="ECO:0000256" key="1">
    <source>
        <dbReference type="ARBA" id="ARBA00005417"/>
    </source>
</evidence>
<dbReference type="InterPro" id="IPR027417">
    <property type="entry name" value="P-loop_NTPase"/>
</dbReference>
<comment type="similarity">
    <text evidence="1">Belongs to the ABC transporter superfamily.</text>
</comment>
<dbReference type="PANTHER" id="PTHR43335">
    <property type="entry name" value="ABC TRANSPORTER, ATP-BINDING PROTEIN"/>
    <property type="match status" value="1"/>
</dbReference>
<evidence type="ECO:0000313" key="6">
    <source>
        <dbReference type="EMBL" id="MCQ4948112.1"/>
    </source>
</evidence>